<comment type="similarity">
    <text evidence="9">Belongs to the dethiobiotin synthetase family.</text>
</comment>
<keyword evidence="4 9" id="KW-0547">Nucleotide-binding</keyword>
<evidence type="ECO:0000256" key="6">
    <source>
        <dbReference type="ARBA" id="ARBA00022840"/>
    </source>
</evidence>
<dbReference type="EMBL" id="LLZS01000001">
    <property type="protein sequence ID" value="KUR73589.1"/>
    <property type="molecule type" value="Genomic_DNA"/>
</dbReference>
<feature type="active site" evidence="9">
    <location>
        <position position="32"/>
    </location>
</feature>
<evidence type="ECO:0000313" key="11">
    <source>
        <dbReference type="Proteomes" id="UP000058012"/>
    </source>
</evidence>
<dbReference type="InterPro" id="IPR004472">
    <property type="entry name" value="DTB_synth_BioD"/>
</dbReference>
<keyword evidence="7 9" id="KW-0460">Magnesium</keyword>
<comment type="caution">
    <text evidence="9">Lacks conserved residue(s) required for the propagation of feature annotation.</text>
</comment>
<proteinExistence type="inferred from homology"/>
<evidence type="ECO:0000256" key="2">
    <source>
        <dbReference type="ARBA" id="ARBA00022598"/>
    </source>
</evidence>
<dbReference type="GO" id="GO:0005524">
    <property type="term" value="F:ATP binding"/>
    <property type="evidence" value="ECO:0007669"/>
    <property type="project" value="UniProtKB-UniRule"/>
</dbReference>
<keyword evidence="2 9" id="KW-0436">Ligase</keyword>
<comment type="function">
    <text evidence="9">Catalyzes a mechanistically unusual reaction, the ATP-dependent insertion of CO2 between the N7 and N8 nitrogen atoms of 7,8-diaminopelargonic acid (DAPA, also called 7,8-diammoniononanoate) to form a ureido ring.</text>
</comment>
<dbReference type="Proteomes" id="UP000058012">
    <property type="component" value="Unassembled WGS sequence"/>
</dbReference>
<keyword evidence="1 9" id="KW-0963">Cytoplasm</keyword>
<comment type="catalytic activity">
    <reaction evidence="9">
        <text>(7R,8S)-7,8-diammoniononanoate + CO2 + ATP = (4R,5S)-dethiobiotin + ADP + phosphate + 3 H(+)</text>
        <dbReference type="Rhea" id="RHEA:15805"/>
        <dbReference type="ChEBI" id="CHEBI:15378"/>
        <dbReference type="ChEBI" id="CHEBI:16526"/>
        <dbReference type="ChEBI" id="CHEBI:30616"/>
        <dbReference type="ChEBI" id="CHEBI:43474"/>
        <dbReference type="ChEBI" id="CHEBI:149469"/>
        <dbReference type="ChEBI" id="CHEBI:149473"/>
        <dbReference type="ChEBI" id="CHEBI:456216"/>
        <dbReference type="EC" id="6.3.3.3"/>
    </reaction>
</comment>
<dbReference type="PANTHER" id="PTHR43210:SF2">
    <property type="entry name" value="ATP-DEPENDENT DETHIOBIOTIN SYNTHETASE BIOD 2"/>
    <property type="match status" value="1"/>
</dbReference>
<dbReference type="RefSeq" id="WP_067906106.1">
    <property type="nucleotide sequence ID" value="NZ_KQ954244.1"/>
</dbReference>
<dbReference type="GO" id="GO:0000287">
    <property type="term" value="F:magnesium ion binding"/>
    <property type="evidence" value="ECO:0007669"/>
    <property type="project" value="UniProtKB-UniRule"/>
</dbReference>
<evidence type="ECO:0000256" key="7">
    <source>
        <dbReference type="ARBA" id="ARBA00022842"/>
    </source>
</evidence>
<evidence type="ECO:0000256" key="3">
    <source>
        <dbReference type="ARBA" id="ARBA00022723"/>
    </source>
</evidence>
<reference evidence="10 11" key="1">
    <citation type="submission" date="2015-10" db="EMBL/GenBank/DDBJ databases">
        <title>Draft genome sequence of Novosphingobium fuchskuhlense DSM 25065 isolated from a surface water sample of the southwest basin of Lake Grosse Fuchskuhle.</title>
        <authorList>
            <person name="Ruckert C."/>
            <person name="Winkler A."/>
            <person name="Glaeser J."/>
            <person name="Grossart H.-P."/>
            <person name="Kalinowski J."/>
            <person name="Glaeser S."/>
        </authorList>
    </citation>
    <scope>NUCLEOTIDE SEQUENCE [LARGE SCALE GENOMIC DNA]</scope>
    <source>
        <strain evidence="10 11">FNE08-7</strain>
    </source>
</reference>
<dbReference type="HAMAP" id="MF_00336">
    <property type="entry name" value="BioD"/>
    <property type="match status" value="1"/>
</dbReference>
<dbReference type="OrthoDB" id="9802097at2"/>
<dbReference type="GO" id="GO:0004141">
    <property type="term" value="F:dethiobiotin synthase activity"/>
    <property type="evidence" value="ECO:0007669"/>
    <property type="project" value="UniProtKB-UniRule"/>
</dbReference>
<organism evidence="10 11">
    <name type="scientific">Novosphingobium fuchskuhlense</name>
    <dbReference type="NCBI Taxonomy" id="1117702"/>
    <lineage>
        <taxon>Bacteria</taxon>
        <taxon>Pseudomonadati</taxon>
        <taxon>Pseudomonadota</taxon>
        <taxon>Alphaproteobacteria</taxon>
        <taxon>Sphingomonadales</taxon>
        <taxon>Sphingomonadaceae</taxon>
        <taxon>Novosphingobium</taxon>
    </lineage>
</organism>
<comment type="subunit">
    <text evidence="9">Homodimer.</text>
</comment>
<protein>
    <recommendedName>
        <fullName evidence="9">ATP-dependent dethiobiotin synthetase BioD</fullName>
        <ecNumber evidence="9">6.3.3.3</ecNumber>
    </recommendedName>
    <alternativeName>
        <fullName evidence="9">DTB synthetase</fullName>
        <shortName evidence="9">DTBS</shortName>
    </alternativeName>
    <alternativeName>
        <fullName evidence="9">Dethiobiotin synthase</fullName>
    </alternativeName>
</protein>
<comment type="cofactor">
    <cofactor evidence="9">
        <name>Mg(2+)</name>
        <dbReference type="ChEBI" id="CHEBI:18420"/>
    </cofactor>
</comment>
<feature type="binding site" evidence="9">
    <location>
        <position position="98"/>
    </location>
    <ligand>
        <name>Mg(2+)</name>
        <dbReference type="ChEBI" id="CHEBI:18420"/>
    </ligand>
</feature>
<comment type="catalytic activity">
    <reaction evidence="8">
        <text>(7R,8S)-8-amino-7-(carboxyamino)nonanoate + ATP = (4R,5S)-dethiobiotin + ADP + phosphate + H(+)</text>
        <dbReference type="Rhea" id="RHEA:63684"/>
        <dbReference type="ChEBI" id="CHEBI:15378"/>
        <dbReference type="ChEBI" id="CHEBI:30616"/>
        <dbReference type="ChEBI" id="CHEBI:43474"/>
        <dbReference type="ChEBI" id="CHEBI:149470"/>
        <dbReference type="ChEBI" id="CHEBI:149473"/>
        <dbReference type="ChEBI" id="CHEBI:456216"/>
    </reaction>
</comment>
<evidence type="ECO:0000256" key="9">
    <source>
        <dbReference type="HAMAP-Rule" id="MF_00336"/>
    </source>
</evidence>
<keyword evidence="6 9" id="KW-0067">ATP-binding</keyword>
<evidence type="ECO:0000256" key="1">
    <source>
        <dbReference type="ARBA" id="ARBA00022490"/>
    </source>
</evidence>
<comment type="subcellular location">
    <subcellularLocation>
        <location evidence="9">Cytoplasm</location>
    </subcellularLocation>
</comment>
<feature type="binding site" evidence="9">
    <location>
        <position position="190"/>
    </location>
    <ligand>
        <name>ATP</name>
        <dbReference type="ChEBI" id="CHEBI:30616"/>
    </ligand>
</feature>
<evidence type="ECO:0000256" key="8">
    <source>
        <dbReference type="ARBA" id="ARBA00047386"/>
    </source>
</evidence>
<dbReference type="CDD" id="cd03109">
    <property type="entry name" value="DTBS"/>
    <property type="match status" value="1"/>
</dbReference>
<evidence type="ECO:0000256" key="4">
    <source>
        <dbReference type="ARBA" id="ARBA00022741"/>
    </source>
</evidence>
<dbReference type="PIRSF" id="PIRSF006755">
    <property type="entry name" value="DTB_synth"/>
    <property type="match status" value="1"/>
</dbReference>
<feature type="binding site" evidence="9">
    <location>
        <begin position="98"/>
        <end position="101"/>
    </location>
    <ligand>
        <name>ATP</name>
        <dbReference type="ChEBI" id="CHEBI:30616"/>
    </ligand>
</feature>
<comment type="pathway">
    <text evidence="9">Cofactor biosynthesis; biotin biosynthesis; biotin from 7,8-diaminononanoate: step 1/2.</text>
</comment>
<dbReference type="EC" id="6.3.3.3" evidence="9"/>
<dbReference type="Gene3D" id="3.40.50.300">
    <property type="entry name" value="P-loop containing nucleotide triphosphate hydrolases"/>
    <property type="match status" value="1"/>
</dbReference>
<gene>
    <name evidence="9" type="primary">bioD</name>
    <name evidence="10" type="ORF">AQZ52_01040</name>
</gene>
<name>A0A117UZ93_9SPHN</name>
<comment type="caution">
    <text evidence="10">The sequence shown here is derived from an EMBL/GenBank/DDBJ whole genome shotgun (WGS) entry which is preliminary data.</text>
</comment>
<dbReference type="GO" id="GO:0005829">
    <property type="term" value="C:cytosol"/>
    <property type="evidence" value="ECO:0007669"/>
    <property type="project" value="TreeGrafter"/>
</dbReference>
<evidence type="ECO:0000313" key="10">
    <source>
        <dbReference type="EMBL" id="KUR73589.1"/>
    </source>
</evidence>
<dbReference type="Pfam" id="PF13500">
    <property type="entry name" value="AAA_26"/>
    <property type="match status" value="1"/>
</dbReference>
<feature type="binding site" evidence="9">
    <location>
        <position position="16"/>
    </location>
    <ligand>
        <name>Mg(2+)</name>
        <dbReference type="ChEBI" id="CHEBI:18420"/>
    </ligand>
</feature>
<dbReference type="UniPathway" id="UPA00078">
    <property type="reaction ID" value="UER00161"/>
</dbReference>
<keyword evidence="5 9" id="KW-0093">Biotin biosynthesis</keyword>
<dbReference type="InterPro" id="IPR027417">
    <property type="entry name" value="P-loop_NTPase"/>
</dbReference>
<dbReference type="PANTHER" id="PTHR43210">
    <property type="entry name" value="DETHIOBIOTIN SYNTHETASE"/>
    <property type="match status" value="1"/>
</dbReference>
<dbReference type="STRING" id="1117702.AQZ52_01040"/>
<dbReference type="SUPFAM" id="SSF52540">
    <property type="entry name" value="P-loop containing nucleoside triphosphate hydrolases"/>
    <property type="match status" value="1"/>
</dbReference>
<feature type="binding site" evidence="9">
    <location>
        <position position="36"/>
    </location>
    <ligand>
        <name>substrate</name>
    </ligand>
</feature>
<keyword evidence="3 9" id="KW-0479">Metal-binding</keyword>
<dbReference type="NCBIfam" id="TIGR00347">
    <property type="entry name" value="bioD"/>
    <property type="match status" value="1"/>
</dbReference>
<dbReference type="AlphaFoldDB" id="A0A117UZ93"/>
<keyword evidence="11" id="KW-1185">Reference proteome</keyword>
<accession>A0A117UZ93</accession>
<evidence type="ECO:0000256" key="5">
    <source>
        <dbReference type="ARBA" id="ARBA00022756"/>
    </source>
</evidence>
<sequence length="206" mass="21611">MSAFVVTGTDTGIGKTVFSAALAGAMGAHYWKPVQSGLADGADKDSVAALAGLSAERIIPEAYRLTEPLSPHRAAELDGVAIDPDGLILPEIRPLVVEGAGGALVPLTREVTYADIFAQWGLLTIVVARTALGTINHSLLTIEALRARRVPIHGVAFVGEANEDNEATICEMGQVRRLGRLPLLPALAPEALSSAFEQGFSLEDFS</sequence>
<dbReference type="GO" id="GO:0009102">
    <property type="term" value="P:biotin biosynthetic process"/>
    <property type="evidence" value="ECO:0007669"/>
    <property type="project" value="UniProtKB-UniRule"/>
</dbReference>
<feature type="binding site" evidence="9">
    <location>
        <begin position="12"/>
        <end position="17"/>
    </location>
    <ligand>
        <name>ATP</name>
        <dbReference type="ChEBI" id="CHEBI:30616"/>
    </ligand>
</feature>